<keyword evidence="2" id="KW-1185">Reference proteome</keyword>
<comment type="caution">
    <text evidence="1">The sequence shown here is derived from an EMBL/GenBank/DDBJ whole genome shotgun (WGS) entry which is preliminary data.</text>
</comment>
<dbReference type="EMBL" id="NIDE01000020">
    <property type="protein sequence ID" value="OWK34313.1"/>
    <property type="molecule type" value="Genomic_DNA"/>
</dbReference>
<accession>A0A225D051</accession>
<protein>
    <submittedName>
        <fullName evidence="1">Uncharacterized protein</fullName>
    </submittedName>
</protein>
<dbReference type="RefSeq" id="WP_088260616.1">
    <property type="nucleotide sequence ID" value="NZ_NIDE01000020.1"/>
</dbReference>
<evidence type="ECO:0000313" key="1">
    <source>
        <dbReference type="EMBL" id="OWK34313.1"/>
    </source>
</evidence>
<dbReference type="AlphaFoldDB" id="A0A225D051"/>
<sequence>MADEFIALDYCGWNQTYGRFTHIPSGDTLLCLPGMGQREWDEAQWLFLQQYPGLNVHMCPGAYTTDAKLLGSADEICERLVKRLPAPM</sequence>
<evidence type="ECO:0000313" key="2">
    <source>
        <dbReference type="Proteomes" id="UP000214646"/>
    </source>
</evidence>
<gene>
    <name evidence="1" type="ORF">FRUB_10284</name>
</gene>
<reference evidence="2" key="1">
    <citation type="submission" date="2017-06" db="EMBL/GenBank/DDBJ databases">
        <title>Genome analysis of Fimbriiglobus ruber SP5, the first member of the order Planctomycetales with confirmed chitinolytic capability.</title>
        <authorList>
            <person name="Ravin N.V."/>
            <person name="Rakitin A.L."/>
            <person name="Ivanova A.A."/>
            <person name="Beletsky A.V."/>
            <person name="Kulichevskaya I.S."/>
            <person name="Mardanov A.V."/>
            <person name="Dedysh S.N."/>
        </authorList>
    </citation>
    <scope>NUCLEOTIDE SEQUENCE [LARGE SCALE GENOMIC DNA]</scope>
    <source>
        <strain evidence="2">SP5</strain>
    </source>
</reference>
<proteinExistence type="predicted"/>
<name>A0A225D051_9BACT</name>
<organism evidence="1 2">
    <name type="scientific">Fimbriiglobus ruber</name>
    <dbReference type="NCBI Taxonomy" id="1908690"/>
    <lineage>
        <taxon>Bacteria</taxon>
        <taxon>Pseudomonadati</taxon>
        <taxon>Planctomycetota</taxon>
        <taxon>Planctomycetia</taxon>
        <taxon>Gemmatales</taxon>
        <taxon>Gemmataceae</taxon>
        <taxon>Fimbriiglobus</taxon>
    </lineage>
</organism>
<dbReference type="Proteomes" id="UP000214646">
    <property type="component" value="Unassembled WGS sequence"/>
</dbReference>